<dbReference type="EMBL" id="KE504155">
    <property type="protein sequence ID" value="EPS99648.1"/>
    <property type="molecule type" value="Genomic_DNA"/>
</dbReference>
<proteinExistence type="predicted"/>
<gene>
    <name evidence="1" type="ORF">FOMPIDRAFT_1016960</name>
</gene>
<name>S8E8H0_FOMSC</name>
<keyword evidence="2" id="KW-1185">Reference proteome</keyword>
<protein>
    <submittedName>
        <fullName evidence="1">Uncharacterized protein</fullName>
    </submittedName>
</protein>
<accession>S8E8H0</accession>
<reference evidence="1 2" key="1">
    <citation type="journal article" date="2012" name="Science">
        <title>The Paleozoic origin of enzymatic lignin decomposition reconstructed from 31 fungal genomes.</title>
        <authorList>
            <person name="Floudas D."/>
            <person name="Binder M."/>
            <person name="Riley R."/>
            <person name="Barry K."/>
            <person name="Blanchette R.A."/>
            <person name="Henrissat B."/>
            <person name="Martinez A.T."/>
            <person name="Otillar R."/>
            <person name="Spatafora J.W."/>
            <person name="Yadav J.S."/>
            <person name="Aerts A."/>
            <person name="Benoit I."/>
            <person name="Boyd A."/>
            <person name="Carlson A."/>
            <person name="Copeland A."/>
            <person name="Coutinho P.M."/>
            <person name="de Vries R.P."/>
            <person name="Ferreira P."/>
            <person name="Findley K."/>
            <person name="Foster B."/>
            <person name="Gaskell J."/>
            <person name="Glotzer D."/>
            <person name="Gorecki P."/>
            <person name="Heitman J."/>
            <person name="Hesse C."/>
            <person name="Hori C."/>
            <person name="Igarashi K."/>
            <person name="Jurgens J.A."/>
            <person name="Kallen N."/>
            <person name="Kersten P."/>
            <person name="Kohler A."/>
            <person name="Kuees U."/>
            <person name="Kumar T.K.A."/>
            <person name="Kuo A."/>
            <person name="LaButti K."/>
            <person name="Larrondo L.F."/>
            <person name="Lindquist E."/>
            <person name="Ling A."/>
            <person name="Lombard V."/>
            <person name="Lucas S."/>
            <person name="Lundell T."/>
            <person name="Martin R."/>
            <person name="McLaughlin D.J."/>
            <person name="Morgenstern I."/>
            <person name="Morin E."/>
            <person name="Murat C."/>
            <person name="Nagy L.G."/>
            <person name="Nolan M."/>
            <person name="Ohm R.A."/>
            <person name="Patyshakuliyeva A."/>
            <person name="Rokas A."/>
            <person name="Ruiz-Duenas F.J."/>
            <person name="Sabat G."/>
            <person name="Salamov A."/>
            <person name="Samejima M."/>
            <person name="Schmutz J."/>
            <person name="Slot J.C."/>
            <person name="St John F."/>
            <person name="Stenlid J."/>
            <person name="Sun H."/>
            <person name="Sun S."/>
            <person name="Syed K."/>
            <person name="Tsang A."/>
            <person name="Wiebenga A."/>
            <person name="Young D."/>
            <person name="Pisabarro A."/>
            <person name="Eastwood D.C."/>
            <person name="Martin F."/>
            <person name="Cullen D."/>
            <person name="Grigoriev I.V."/>
            <person name="Hibbett D.S."/>
        </authorList>
    </citation>
    <scope>NUCLEOTIDE SEQUENCE</scope>
    <source>
        <strain evidence="2">FP-58527</strain>
    </source>
</reference>
<dbReference type="AlphaFoldDB" id="S8E8H0"/>
<dbReference type="Proteomes" id="UP000015241">
    <property type="component" value="Unassembled WGS sequence"/>
</dbReference>
<dbReference type="InParanoid" id="S8E8H0"/>
<organism evidence="1 2">
    <name type="scientific">Fomitopsis schrenkii</name>
    <name type="common">Brown rot fungus</name>
    <dbReference type="NCBI Taxonomy" id="2126942"/>
    <lineage>
        <taxon>Eukaryota</taxon>
        <taxon>Fungi</taxon>
        <taxon>Dikarya</taxon>
        <taxon>Basidiomycota</taxon>
        <taxon>Agaricomycotina</taxon>
        <taxon>Agaricomycetes</taxon>
        <taxon>Polyporales</taxon>
        <taxon>Fomitopsis</taxon>
    </lineage>
</organism>
<sequence>MHRMDILPYSPDKTFPQLIHRTQAGRIRDRILVFVRFLLRGYAVGAAKKYALMTEGPSASHRCTVPLSHYWGTEAMLRAFDVWLANLSTRAAAELYHVSASIAFRVLAYLPFPTRPEMHRIWPNLRRTQDYPPSISS</sequence>
<evidence type="ECO:0000313" key="2">
    <source>
        <dbReference type="Proteomes" id="UP000015241"/>
    </source>
</evidence>
<evidence type="ECO:0000313" key="1">
    <source>
        <dbReference type="EMBL" id="EPS99648.1"/>
    </source>
</evidence>
<dbReference type="HOGENOM" id="CLU_1865162_0_0_1"/>